<dbReference type="Pfam" id="PF14555">
    <property type="entry name" value="UBA_4"/>
    <property type="match status" value="1"/>
</dbReference>
<name>A0A8H7VNU3_9FUNG</name>
<keyword evidence="5" id="KW-0812">Transmembrane</keyword>
<evidence type="ECO:0000256" key="5">
    <source>
        <dbReference type="SAM" id="Phobius"/>
    </source>
</evidence>
<dbReference type="Gene3D" id="1.10.8.10">
    <property type="entry name" value="DNA helicase RuvA subunit, C-terminal domain"/>
    <property type="match status" value="1"/>
</dbReference>
<evidence type="ECO:0000313" key="7">
    <source>
        <dbReference type="EMBL" id="KAG2221499.1"/>
    </source>
</evidence>
<comment type="caution">
    <text evidence="7">The sequence shown here is derived from an EMBL/GenBank/DDBJ whole genome shotgun (WGS) entry which is preliminary data.</text>
</comment>
<dbReference type="PROSITE" id="PS50033">
    <property type="entry name" value="UBX"/>
    <property type="match status" value="1"/>
</dbReference>
<dbReference type="Pfam" id="PF00789">
    <property type="entry name" value="UBX"/>
    <property type="match status" value="1"/>
</dbReference>
<dbReference type="EMBL" id="JAEPRB010000107">
    <property type="protein sequence ID" value="KAG2221499.1"/>
    <property type="molecule type" value="Genomic_DNA"/>
</dbReference>
<comment type="subcellular location">
    <subcellularLocation>
        <location evidence="1">Endoplasmic reticulum</location>
    </subcellularLocation>
</comment>
<feature type="domain" description="UBX" evidence="6">
    <location>
        <begin position="407"/>
        <end position="501"/>
    </location>
</feature>
<dbReference type="InterPro" id="IPR036249">
    <property type="entry name" value="Thioredoxin-like_sf"/>
</dbReference>
<dbReference type="GO" id="GO:0043130">
    <property type="term" value="F:ubiquitin binding"/>
    <property type="evidence" value="ECO:0007669"/>
    <property type="project" value="TreeGrafter"/>
</dbReference>
<feature type="region of interest" description="Disordered" evidence="4">
    <location>
        <begin position="60"/>
        <end position="119"/>
    </location>
</feature>
<accession>A0A8H7VNU3</accession>
<keyword evidence="8" id="KW-1185">Reference proteome</keyword>
<dbReference type="Gene3D" id="3.10.20.90">
    <property type="entry name" value="Phosphatidylinositol 3-kinase Catalytic Subunit, Chain A, domain 1"/>
    <property type="match status" value="1"/>
</dbReference>
<evidence type="ECO:0000256" key="4">
    <source>
        <dbReference type="SAM" id="MobiDB-lite"/>
    </source>
</evidence>
<gene>
    <name evidence="7" type="ORF">INT45_008824</name>
</gene>
<dbReference type="SUPFAM" id="SSF54236">
    <property type="entry name" value="Ubiquitin-like"/>
    <property type="match status" value="1"/>
</dbReference>
<dbReference type="PANTHER" id="PTHR23322">
    <property type="entry name" value="FAS-ASSOCIATED PROTEIN"/>
    <property type="match status" value="1"/>
</dbReference>
<evidence type="ECO:0000256" key="1">
    <source>
        <dbReference type="ARBA" id="ARBA00004240"/>
    </source>
</evidence>
<feature type="compositionally biased region" description="Low complexity" evidence="4">
    <location>
        <begin position="85"/>
        <end position="119"/>
    </location>
</feature>
<dbReference type="SUPFAM" id="SSF46934">
    <property type="entry name" value="UBA-like"/>
    <property type="match status" value="1"/>
</dbReference>
<evidence type="ECO:0000259" key="6">
    <source>
        <dbReference type="PROSITE" id="PS50033"/>
    </source>
</evidence>
<feature type="compositionally biased region" description="Polar residues" evidence="4">
    <location>
        <begin position="66"/>
        <end position="77"/>
    </location>
</feature>
<dbReference type="SMART" id="SM00166">
    <property type="entry name" value="UBX"/>
    <property type="match status" value="1"/>
</dbReference>
<protein>
    <recommendedName>
        <fullName evidence="6">UBX domain-containing protein</fullName>
    </recommendedName>
</protein>
<dbReference type="InterPro" id="IPR049483">
    <property type="entry name" value="FAF1_2-like_UAS"/>
</dbReference>
<dbReference type="InterPro" id="IPR001012">
    <property type="entry name" value="UBX_dom"/>
</dbReference>
<dbReference type="SUPFAM" id="SSF52833">
    <property type="entry name" value="Thioredoxin-like"/>
    <property type="match status" value="1"/>
</dbReference>
<dbReference type="Proteomes" id="UP000646827">
    <property type="component" value="Unassembled WGS sequence"/>
</dbReference>
<dbReference type="CDD" id="cd01767">
    <property type="entry name" value="UBX"/>
    <property type="match status" value="1"/>
</dbReference>
<evidence type="ECO:0000256" key="2">
    <source>
        <dbReference type="ARBA" id="ARBA00022824"/>
    </source>
</evidence>
<dbReference type="GO" id="GO:0036503">
    <property type="term" value="P:ERAD pathway"/>
    <property type="evidence" value="ECO:0007669"/>
    <property type="project" value="TreeGrafter"/>
</dbReference>
<proteinExistence type="predicted"/>
<keyword evidence="5" id="KW-1133">Transmembrane helix</keyword>
<evidence type="ECO:0000256" key="3">
    <source>
        <dbReference type="ARBA" id="ARBA00023054"/>
    </source>
</evidence>
<dbReference type="OrthoDB" id="1026733at2759"/>
<dbReference type="Gene3D" id="3.40.30.10">
    <property type="entry name" value="Glutaredoxin"/>
    <property type="match status" value="1"/>
</dbReference>
<dbReference type="InterPro" id="IPR029071">
    <property type="entry name" value="Ubiquitin-like_domsf"/>
</dbReference>
<dbReference type="Pfam" id="PF21021">
    <property type="entry name" value="FAF1"/>
    <property type="match status" value="1"/>
</dbReference>
<dbReference type="InterPro" id="IPR009060">
    <property type="entry name" value="UBA-like_sf"/>
</dbReference>
<feature type="transmembrane region" description="Helical" evidence="5">
    <location>
        <begin position="126"/>
        <end position="147"/>
    </location>
</feature>
<keyword evidence="2" id="KW-0256">Endoplasmic reticulum</keyword>
<keyword evidence="3" id="KW-0175">Coiled coil</keyword>
<organism evidence="7 8">
    <name type="scientific">Circinella minor</name>
    <dbReference type="NCBI Taxonomy" id="1195481"/>
    <lineage>
        <taxon>Eukaryota</taxon>
        <taxon>Fungi</taxon>
        <taxon>Fungi incertae sedis</taxon>
        <taxon>Mucoromycota</taxon>
        <taxon>Mucoromycotina</taxon>
        <taxon>Mucoromycetes</taxon>
        <taxon>Mucorales</taxon>
        <taxon>Lichtheimiaceae</taxon>
        <taxon>Circinella</taxon>
    </lineage>
</organism>
<evidence type="ECO:0000313" key="8">
    <source>
        <dbReference type="Proteomes" id="UP000646827"/>
    </source>
</evidence>
<dbReference type="PANTHER" id="PTHR23322:SF1">
    <property type="entry name" value="FAS-ASSOCIATED FACTOR 2"/>
    <property type="match status" value="1"/>
</dbReference>
<reference evidence="7 8" key="1">
    <citation type="submission" date="2020-12" db="EMBL/GenBank/DDBJ databases">
        <title>Metabolic potential, ecology and presence of endohyphal bacteria is reflected in genomic diversity of Mucoromycotina.</title>
        <authorList>
            <person name="Muszewska A."/>
            <person name="Okrasinska A."/>
            <person name="Steczkiewicz K."/>
            <person name="Drgas O."/>
            <person name="Orlowska M."/>
            <person name="Perlinska-Lenart U."/>
            <person name="Aleksandrzak-Piekarczyk T."/>
            <person name="Szatraj K."/>
            <person name="Zielenkiewicz U."/>
            <person name="Pilsyk S."/>
            <person name="Malc E."/>
            <person name="Mieczkowski P."/>
            <person name="Kruszewska J.S."/>
            <person name="Biernat P."/>
            <person name="Pawlowska J."/>
        </authorList>
    </citation>
    <scope>NUCLEOTIDE SEQUENCE [LARGE SCALE GENOMIC DNA]</scope>
    <source>
        <strain evidence="7 8">CBS 142.35</strain>
    </source>
</reference>
<dbReference type="AlphaFoldDB" id="A0A8H7VNU3"/>
<keyword evidence="5" id="KW-0472">Membrane</keyword>
<dbReference type="SMART" id="SM00594">
    <property type="entry name" value="UAS"/>
    <property type="match status" value="1"/>
</dbReference>
<dbReference type="InterPro" id="IPR006577">
    <property type="entry name" value="UAS"/>
</dbReference>
<dbReference type="GO" id="GO:0005783">
    <property type="term" value="C:endoplasmic reticulum"/>
    <property type="evidence" value="ECO:0007669"/>
    <property type="project" value="UniProtKB-SubCell"/>
</dbReference>
<dbReference type="InterPro" id="IPR050730">
    <property type="entry name" value="UBX_domain-protein"/>
</dbReference>
<sequence length="513" mass="58746">MTSLDTLDDNQKELLDQFQAVTQSDDLEASISRLDHYNWNLERAVGSVYEANNSHDTAREKLEQEVASSTSSGQPNADNKYKDGNSSSNTNSNQAAPSSSSSSPRQPTSFPTATTNNTTRPRPFRLGLFSLLTWPFGIAWNITWAILSFASRLLSRPSITSHSQSQQPQQRQDPRTVAARFLREYEIKYGETHLDFYQGGYSQALENARRDLKFLFVVLQSDEHDDTEQFCRETLSSEELVEYMREKNVLVWGGNVRESEAFQVSSTLQATTYPFMAIITLQSGSGSSSGSLKMSVVDRIEGPASPETIIHRCDTVMQRHGQTLNRMRMERDQREMERRLRQEQDQAYRESLKADQEKERQARLEREAQAKKEEEAKRVEQEKLVYAEKRKQYIRYLCHKLPTEEPTEGTVAKLSFRLADGERVIRKFKGDLPLEALYEFVEAYPLLKSGEDVGDNEKPTDYKHKFNFTIISPYPRTVYEPSTTKTLEEEKSLWPSATLIVDAGDDDDDEDNE</sequence>
<feature type="region of interest" description="Disordered" evidence="4">
    <location>
        <begin position="328"/>
        <end position="378"/>
    </location>
</feature>